<evidence type="ECO:0000256" key="1">
    <source>
        <dbReference type="SAM" id="Phobius"/>
    </source>
</evidence>
<accession>A0ABT0XN34</accession>
<gene>
    <name evidence="2" type="ORF">NDM98_18930</name>
</gene>
<keyword evidence="1" id="KW-0812">Transmembrane</keyword>
<dbReference type="EMBL" id="JAMQJY010000003">
    <property type="protein sequence ID" value="MCM2677306.1"/>
    <property type="molecule type" value="Genomic_DNA"/>
</dbReference>
<dbReference type="Proteomes" id="UP001203665">
    <property type="component" value="Unassembled WGS sequence"/>
</dbReference>
<sequence>MKIAQSFLDQLAGELGHLPNKEEILLEYEEYIELRYQEFLLSARSQSEAENELLMELGEPKEIAENYLVGHSQQVNIPKVMIYFNYSLFLIGACLTVLYYTHAYLAVELIWEQMVTFKWGLLCGYAFLLALMFFVHGRLVGFKQWRKSRRFMVLALLPNYLLMIVVLLTDLFQSWFYPLLNPAFLLVCVVATFIFYPLNQLAVRYGVIRSI</sequence>
<evidence type="ECO:0000313" key="2">
    <source>
        <dbReference type="EMBL" id="MCM2677306.1"/>
    </source>
</evidence>
<feature type="transmembrane region" description="Helical" evidence="1">
    <location>
        <begin position="151"/>
        <end position="169"/>
    </location>
</feature>
<organism evidence="2 3">
    <name type="scientific">Alkalicoccobacillus plakortidis</name>
    <dbReference type="NCBI Taxonomy" id="444060"/>
    <lineage>
        <taxon>Bacteria</taxon>
        <taxon>Bacillati</taxon>
        <taxon>Bacillota</taxon>
        <taxon>Bacilli</taxon>
        <taxon>Bacillales</taxon>
        <taxon>Bacillaceae</taxon>
        <taxon>Alkalicoccobacillus</taxon>
    </lineage>
</organism>
<dbReference type="RefSeq" id="WP_251610957.1">
    <property type="nucleotide sequence ID" value="NZ_JAMQJY010000003.1"/>
</dbReference>
<evidence type="ECO:0000313" key="3">
    <source>
        <dbReference type="Proteomes" id="UP001203665"/>
    </source>
</evidence>
<feature type="transmembrane region" description="Helical" evidence="1">
    <location>
        <begin position="119"/>
        <end position="139"/>
    </location>
</feature>
<keyword evidence="1" id="KW-0472">Membrane</keyword>
<proteinExistence type="predicted"/>
<keyword evidence="1" id="KW-1133">Transmembrane helix</keyword>
<feature type="transmembrane region" description="Helical" evidence="1">
    <location>
        <begin position="83"/>
        <end position="107"/>
    </location>
</feature>
<feature type="transmembrane region" description="Helical" evidence="1">
    <location>
        <begin position="175"/>
        <end position="196"/>
    </location>
</feature>
<comment type="caution">
    <text evidence="2">The sequence shown here is derived from an EMBL/GenBank/DDBJ whole genome shotgun (WGS) entry which is preliminary data.</text>
</comment>
<evidence type="ECO:0008006" key="4">
    <source>
        <dbReference type="Google" id="ProtNLM"/>
    </source>
</evidence>
<keyword evidence="3" id="KW-1185">Reference proteome</keyword>
<name>A0ABT0XN34_9BACI</name>
<protein>
    <recommendedName>
        <fullName evidence="4">DUF1700 domain-containing protein</fullName>
    </recommendedName>
</protein>
<reference evidence="2" key="1">
    <citation type="submission" date="2022-06" db="EMBL/GenBank/DDBJ databases">
        <title>Alkalicoccobacillus porphyridii sp. nov., isolated from a marine red alga, Porphyridium purpureum and reclassification of Shouchella plakortidis and Shouchella gibsonii as Alkalicoccobacillus plakortidis comb. nov. and Alkalicoccobacillus gibsonii comb. nov.</title>
        <authorList>
            <person name="Kim K.H."/>
            <person name="Lee J.K."/>
            <person name="Han D.M."/>
            <person name="Baek J.H."/>
            <person name="Jeon C.O."/>
        </authorList>
    </citation>
    <scope>NUCLEOTIDE SEQUENCE</scope>
    <source>
        <strain evidence="2">DSM 19153</strain>
    </source>
</reference>